<keyword evidence="6" id="KW-0206">Cytoskeleton</keyword>
<dbReference type="InterPro" id="IPR001680">
    <property type="entry name" value="WD40_rpt"/>
</dbReference>
<dbReference type="PANTHER" id="PTHR14885:SF1">
    <property type="entry name" value="CILIA- AND FLAGELLA-ASSOCIATED PROTEIN 43"/>
    <property type="match status" value="1"/>
</dbReference>
<evidence type="ECO:0000256" key="8">
    <source>
        <dbReference type="ARBA" id="ARBA00023605"/>
    </source>
</evidence>
<dbReference type="InterPro" id="IPR036322">
    <property type="entry name" value="WD40_repeat_dom_sf"/>
</dbReference>
<keyword evidence="2" id="KW-0963">Cytoplasm</keyword>
<protein>
    <recommendedName>
        <fullName evidence="9">Cilia- and flagella-associated protein 43</fullName>
    </recommendedName>
</protein>
<dbReference type="GeneTree" id="ENSGT00530000064714"/>
<dbReference type="Proteomes" id="UP000261660">
    <property type="component" value="Unplaced"/>
</dbReference>
<evidence type="ECO:0000256" key="2">
    <source>
        <dbReference type="ARBA" id="ARBA00022490"/>
    </source>
</evidence>
<feature type="region of interest" description="Disordered" evidence="11">
    <location>
        <begin position="750"/>
        <end position="781"/>
    </location>
</feature>
<dbReference type="InParanoid" id="A0A3Q3EC02"/>
<feature type="coiled-coil region" evidence="10">
    <location>
        <begin position="798"/>
        <end position="829"/>
    </location>
</feature>
<keyword evidence="3" id="KW-0853">WD repeat</keyword>
<evidence type="ECO:0000313" key="12">
    <source>
        <dbReference type="Ensembl" id="ENSLBEP00000004970.1"/>
    </source>
</evidence>
<evidence type="ECO:0000256" key="10">
    <source>
        <dbReference type="SAM" id="Coils"/>
    </source>
</evidence>
<comment type="similarity">
    <text evidence="8">Belongs to the CFAP43 family.</text>
</comment>
<accession>A0A3Q3EC02</accession>
<evidence type="ECO:0000256" key="6">
    <source>
        <dbReference type="ARBA" id="ARBA00023212"/>
    </source>
</evidence>
<dbReference type="Gene3D" id="2.130.10.10">
    <property type="entry name" value="YVTN repeat-like/Quinoprotein amine dehydrogenase"/>
    <property type="match status" value="3"/>
</dbReference>
<dbReference type="Ensembl" id="ENSLBET00000005239.1">
    <property type="protein sequence ID" value="ENSLBEP00000004970.1"/>
    <property type="gene ID" value="ENSLBEG00000003833.1"/>
</dbReference>
<reference evidence="12" key="1">
    <citation type="submission" date="2025-08" db="UniProtKB">
        <authorList>
            <consortium name="Ensembl"/>
        </authorList>
    </citation>
    <scope>IDENTIFICATION</scope>
</reference>
<evidence type="ECO:0000256" key="4">
    <source>
        <dbReference type="ARBA" id="ARBA00022737"/>
    </source>
</evidence>
<sequence length="1657" mass="188195">MDDIGSLEISWTQGFTNKSIAYVDNTTVCYSSGSHICFLNLETQIQSVLKSPGRGVGALTANGNNGIFAFSEQKLCPSIFVYIFPEVHLKNELKGAAQLDYTSLTLSEGGTYLGCCSALPEHAITVWNWENAEQICTQPNAGQGIVSLLFNPLNWLQLCALSTTGLTVWNIEKSGSFHVLKQSAIELPTADGSFVESLMPTLNIVHEKVPYFGPEMPPSAIAGLQGDKADNIVAKLCNKARLTPTAICWTAKSELYVGCVEGFLLLVDAESLCVSVLFNPTSADATSELQQSNFQSLTLNKNGLITIGKENVVHCLQLKGNQINITQTWKTETAVTTVMLSPDFEKLLLSSNTGQIYMLNPTSDEIGKVLDVLSGNFVAVTLLHTGRNICVSVREFGELQLWSSDGVCLGSLSLQTQVTSLACCPVAQYAAVGTTSGCVLFIDLNSEEQPRLVHQVHLYNTPVDHLVFEKDGHYLFTSASDSHVYVLDAKPSKRFRVMGFTVVPGPILSLSSQSIRNSGEVKVLALCREQEGQSQNGNMLTVLTLPVRDISDSDCVDRHGVLSNNILKVCRYGVPHPLESCVLGVSEVFAYCHKRKTLLRFQLPQDTDNLSSQEVVQLTPEQEVKGHPLGPASLVLSPHNLWLASVGQDGLLRIRETASMERYIELQCHSCRLGGVRSVSFSADSQTLLTAGFKDGSLLCTNLRNTGLDGGKMIEATLHSKSMEVFLKKMFNKENSVLIDLPAWGKGTVLGSEKPTGPEGSTEAESVDVTEQDDSYNSLLSAPPSHLTWLESRREAVLKEESEEYSETKKNMRKTLKELRDTIQEMMRENETLPDIERLELSEFNLDVEEQRRLDAMVEQEVIRVRNEIEWEMLAKSYLRDVLKKECWDSMKVKGKAIEAFHSEHKVKNYPLRERTEKELEDLRRVQDMRKFEKAACISSPQKSSNTTGAKEEEQGEDGNGAESTAVTGSFSAQLGYSNPYIYDQFSLQTTEQRINQMILLQDVIYRIKTGFNANFEAVHKQKVLELSRVRDRNQHIKEIMLELDMNETLWEPSLTVSEWPERLLTVDDSEIKAEKYLTPEQKEKEERKKLEEQRRLAAKGDNFRERALDNMMDGALEVKKENILKMEIPPPEFVLTKPVIHWTEEERKIHKEYKKKDKDLNEEKEKYKKALENEIKKLQAATKDVTERFDETLKQLFEKKLNCEMTIYQEELKMTYLAYSVLVEVEMTNRELALKRKLEKTVVYKDEIGEQLKTHEEEVELFHENYNTTVAEDKGLDKEFRKEFLNVPGNMVDHLYKLFKRRPRVQKMRTQTDNNSNPFKEQHLCGSLAPDALGKMLKAMEDLDAPENMPKGLNRSIWDKFCLVRRAKVESEQKVKLNALTLAEMQAFQQKRRDDDTAVQQEIKNLSDELERLHKERNRFLMDIMVQVLLKPDQVEVSLTDMIADYTDSVLYPRSVVEDLNTTIRSLGGQKIASMVECKNFRKGIIQLQWEHKKMAMQIEDLNNKKRDIQKLQLSKEQQDYLDSKDQDSRMSKQVFVLEKTIAFQKKTHQQSVQHRRKRIEQLSKQAAIKAKKTKVVEQQLPNMQVAVAERRHIYEQMDSEEHQAAGTEERYQEIVQRSKLKDLAQAQAEDLAILRAEVARLRMKNFPSLDQLKHV</sequence>
<reference evidence="12" key="2">
    <citation type="submission" date="2025-09" db="UniProtKB">
        <authorList>
            <consortium name="Ensembl"/>
        </authorList>
    </citation>
    <scope>IDENTIFICATION</scope>
</reference>
<feature type="region of interest" description="Disordered" evidence="11">
    <location>
        <begin position="936"/>
        <end position="965"/>
    </location>
</feature>
<keyword evidence="13" id="KW-1185">Reference proteome</keyword>
<feature type="compositionally biased region" description="Acidic residues" evidence="11">
    <location>
        <begin position="765"/>
        <end position="774"/>
    </location>
</feature>
<evidence type="ECO:0000256" key="1">
    <source>
        <dbReference type="ARBA" id="ARBA00004430"/>
    </source>
</evidence>
<dbReference type="Pfam" id="PF25828">
    <property type="entry name" value="CC_Cfap43"/>
    <property type="match status" value="1"/>
</dbReference>
<dbReference type="SUPFAM" id="SSF50978">
    <property type="entry name" value="WD40 repeat-like"/>
    <property type="match status" value="2"/>
</dbReference>
<dbReference type="GO" id="GO:0005930">
    <property type="term" value="C:axoneme"/>
    <property type="evidence" value="ECO:0007669"/>
    <property type="project" value="UniProtKB-SubCell"/>
</dbReference>
<keyword evidence="5 10" id="KW-0175">Coiled coil</keyword>
<dbReference type="OrthoDB" id="535167at2759"/>
<keyword evidence="4" id="KW-0677">Repeat</keyword>
<dbReference type="STRING" id="56723.ENSLBEP00000004970"/>
<comment type="subcellular location">
    <subcellularLocation>
        <location evidence="1">Cytoplasm</location>
        <location evidence="1">Cytoskeleton</location>
        <location evidence="1">Cilium axoneme</location>
    </subcellularLocation>
</comment>
<feature type="compositionally biased region" description="Polar residues" evidence="11">
    <location>
        <begin position="939"/>
        <end position="949"/>
    </location>
</feature>
<dbReference type="PANTHER" id="PTHR14885">
    <property type="entry name" value="CILIA- AND FLAGELLA-ASSOCIATED PROTEIN 43-RELATED"/>
    <property type="match status" value="1"/>
</dbReference>
<evidence type="ECO:0000256" key="11">
    <source>
        <dbReference type="SAM" id="MobiDB-lite"/>
    </source>
</evidence>
<dbReference type="GO" id="GO:0007288">
    <property type="term" value="P:sperm axoneme assembly"/>
    <property type="evidence" value="ECO:0007669"/>
    <property type="project" value="TreeGrafter"/>
</dbReference>
<evidence type="ECO:0000256" key="7">
    <source>
        <dbReference type="ARBA" id="ARBA00023273"/>
    </source>
</evidence>
<organism evidence="12 13">
    <name type="scientific">Labrus bergylta</name>
    <name type="common">ballan wrasse</name>
    <dbReference type="NCBI Taxonomy" id="56723"/>
    <lineage>
        <taxon>Eukaryota</taxon>
        <taxon>Metazoa</taxon>
        <taxon>Chordata</taxon>
        <taxon>Craniata</taxon>
        <taxon>Vertebrata</taxon>
        <taxon>Euteleostomi</taxon>
        <taxon>Actinopterygii</taxon>
        <taxon>Neopterygii</taxon>
        <taxon>Teleostei</taxon>
        <taxon>Neoteleostei</taxon>
        <taxon>Acanthomorphata</taxon>
        <taxon>Eupercaria</taxon>
        <taxon>Labriformes</taxon>
        <taxon>Labridae</taxon>
        <taxon>Labrus</taxon>
    </lineage>
</organism>
<dbReference type="SMART" id="SM00320">
    <property type="entry name" value="WD40"/>
    <property type="match status" value="6"/>
</dbReference>
<keyword evidence="7" id="KW-0966">Cell projection</keyword>
<dbReference type="InterPro" id="IPR015943">
    <property type="entry name" value="WD40/YVTN_repeat-like_dom_sf"/>
</dbReference>
<evidence type="ECO:0000256" key="5">
    <source>
        <dbReference type="ARBA" id="ARBA00023054"/>
    </source>
</evidence>
<proteinExistence type="inferred from homology"/>
<feature type="coiled-coil region" evidence="10">
    <location>
        <begin position="1397"/>
        <end position="1424"/>
    </location>
</feature>
<name>A0A3Q3EC02_9LABR</name>
<feature type="coiled-coil region" evidence="10">
    <location>
        <begin position="1151"/>
        <end position="1189"/>
    </location>
</feature>
<feature type="coiled-coil region" evidence="10">
    <location>
        <begin position="1599"/>
        <end position="1646"/>
    </location>
</feature>
<feature type="coiled-coil region" evidence="10">
    <location>
        <begin position="1486"/>
        <end position="1520"/>
    </location>
</feature>
<evidence type="ECO:0000256" key="9">
    <source>
        <dbReference type="ARBA" id="ARBA00023662"/>
    </source>
</evidence>
<evidence type="ECO:0000256" key="3">
    <source>
        <dbReference type="ARBA" id="ARBA00022574"/>
    </source>
</evidence>
<evidence type="ECO:0000313" key="13">
    <source>
        <dbReference type="Proteomes" id="UP000261660"/>
    </source>
</evidence>
<dbReference type="Pfam" id="PF00400">
    <property type="entry name" value="WD40"/>
    <property type="match status" value="1"/>
</dbReference>